<dbReference type="InterPro" id="IPR036615">
    <property type="entry name" value="Mur_ligase_C_dom_sf"/>
</dbReference>
<protein>
    <submittedName>
        <fullName evidence="1">Putative UDP-N-acetylmuramoyl-L-alanyl-D-glutamate--2, 6-diaminopimelate ligase</fullName>
    </submittedName>
</protein>
<name>S4N1Z3_9ACTN</name>
<organism evidence="1 2">
    <name type="scientific">Streptomyces afghaniensis 772</name>
    <dbReference type="NCBI Taxonomy" id="1283301"/>
    <lineage>
        <taxon>Bacteria</taxon>
        <taxon>Bacillati</taxon>
        <taxon>Actinomycetota</taxon>
        <taxon>Actinomycetes</taxon>
        <taxon>Kitasatosporales</taxon>
        <taxon>Streptomycetaceae</taxon>
        <taxon>Streptomyces</taxon>
    </lineage>
</organism>
<gene>
    <name evidence="1" type="ORF">STAFG_0039</name>
</gene>
<dbReference type="SUPFAM" id="SSF53244">
    <property type="entry name" value="MurD-like peptide ligases, peptide-binding domain"/>
    <property type="match status" value="1"/>
</dbReference>
<keyword evidence="2" id="KW-1185">Reference proteome</keyword>
<dbReference type="Gene3D" id="3.90.190.20">
    <property type="entry name" value="Mur ligase, C-terminal domain"/>
    <property type="match status" value="1"/>
</dbReference>
<sequence>MLVAGKGHEQGQDIAGVVRPFDDRQVLREAIQKTQG</sequence>
<reference evidence="1 2" key="1">
    <citation type="submission" date="2013-02" db="EMBL/GenBank/DDBJ databases">
        <title>Draft Genome Sequence of Streptomyces afghaniensis, Which Produces Compounds of the Julimycin B-Complex.</title>
        <authorList>
            <person name="Gruening B.A."/>
            <person name="Praeg A."/>
            <person name="Erxleben A."/>
            <person name="Guenther S."/>
            <person name="Fiedler H.-P."/>
            <person name="Goodfellow M."/>
            <person name="Mueller M."/>
        </authorList>
    </citation>
    <scope>NUCLEOTIDE SEQUENCE [LARGE SCALE GENOMIC DNA]</scope>
    <source>
        <strain evidence="1 2">772</strain>
    </source>
</reference>
<dbReference type="Proteomes" id="UP000015001">
    <property type="component" value="Unassembled WGS sequence"/>
</dbReference>
<dbReference type="GO" id="GO:0016881">
    <property type="term" value="F:acid-amino acid ligase activity"/>
    <property type="evidence" value="ECO:0007669"/>
    <property type="project" value="InterPro"/>
</dbReference>
<keyword evidence="1" id="KW-0436">Ligase</keyword>
<dbReference type="HOGENOM" id="CLU_3358698_0_0_11"/>
<evidence type="ECO:0000313" key="1">
    <source>
        <dbReference type="EMBL" id="EPJ42905.1"/>
    </source>
</evidence>
<proteinExistence type="predicted"/>
<evidence type="ECO:0000313" key="2">
    <source>
        <dbReference type="Proteomes" id="UP000015001"/>
    </source>
</evidence>
<comment type="caution">
    <text evidence="1">The sequence shown here is derived from an EMBL/GenBank/DDBJ whole genome shotgun (WGS) entry which is preliminary data.</text>
</comment>
<dbReference type="EMBL" id="AOPY01000256">
    <property type="protein sequence ID" value="EPJ42905.1"/>
    <property type="molecule type" value="Genomic_DNA"/>
</dbReference>
<dbReference type="AlphaFoldDB" id="S4N1Z3"/>
<accession>S4N1Z3</accession>